<dbReference type="InterPro" id="IPR045866">
    <property type="entry name" value="FAM210A/B-like"/>
</dbReference>
<proteinExistence type="predicted"/>
<dbReference type="GO" id="GO:0005739">
    <property type="term" value="C:mitochondrion"/>
    <property type="evidence" value="ECO:0007669"/>
    <property type="project" value="TreeGrafter"/>
</dbReference>
<name>A0AAN7JBE7_9MYRT</name>
<feature type="transmembrane region" description="Helical" evidence="2">
    <location>
        <begin position="21"/>
        <end position="39"/>
    </location>
</feature>
<keyword evidence="2" id="KW-0472">Membrane</keyword>
<keyword evidence="2" id="KW-0812">Transmembrane</keyword>
<evidence type="ECO:0000259" key="3">
    <source>
        <dbReference type="Pfam" id="PF06916"/>
    </source>
</evidence>
<evidence type="ECO:0000256" key="1">
    <source>
        <dbReference type="SAM" id="MobiDB-lite"/>
    </source>
</evidence>
<dbReference type="InterPro" id="IPR009688">
    <property type="entry name" value="FAM210A/B-like_dom"/>
</dbReference>
<protein>
    <recommendedName>
        <fullName evidence="3">DUF1279 domain-containing protein</fullName>
    </recommendedName>
</protein>
<evidence type="ECO:0000313" key="4">
    <source>
        <dbReference type="EMBL" id="KAK4745026.1"/>
    </source>
</evidence>
<dbReference type="PANTHER" id="PTHR21377">
    <property type="entry name" value="PROTEIN FAM210B, MITOCHONDRIAL"/>
    <property type="match status" value="1"/>
</dbReference>
<gene>
    <name evidence="4" type="ORF">SAY87_011338</name>
</gene>
<evidence type="ECO:0000256" key="2">
    <source>
        <dbReference type="SAM" id="Phobius"/>
    </source>
</evidence>
<feature type="region of interest" description="Disordered" evidence="1">
    <location>
        <begin position="59"/>
        <end position="85"/>
    </location>
</feature>
<dbReference type="AlphaFoldDB" id="A0AAN7JBE7"/>
<reference evidence="4 5" key="1">
    <citation type="journal article" date="2023" name="Hortic Res">
        <title>Pangenome of water caltrop reveals structural variations and asymmetric subgenome divergence after allopolyploidization.</title>
        <authorList>
            <person name="Zhang X."/>
            <person name="Chen Y."/>
            <person name="Wang L."/>
            <person name="Yuan Y."/>
            <person name="Fang M."/>
            <person name="Shi L."/>
            <person name="Lu R."/>
            <person name="Comes H.P."/>
            <person name="Ma Y."/>
            <person name="Chen Y."/>
            <person name="Huang G."/>
            <person name="Zhou Y."/>
            <person name="Zheng Z."/>
            <person name="Qiu Y."/>
        </authorList>
    </citation>
    <scope>NUCLEOTIDE SEQUENCE [LARGE SCALE GENOMIC DNA]</scope>
    <source>
        <tissue evidence="4">Roots</tissue>
    </source>
</reference>
<organism evidence="4 5">
    <name type="scientific">Trapa incisa</name>
    <dbReference type="NCBI Taxonomy" id="236973"/>
    <lineage>
        <taxon>Eukaryota</taxon>
        <taxon>Viridiplantae</taxon>
        <taxon>Streptophyta</taxon>
        <taxon>Embryophyta</taxon>
        <taxon>Tracheophyta</taxon>
        <taxon>Spermatophyta</taxon>
        <taxon>Magnoliopsida</taxon>
        <taxon>eudicotyledons</taxon>
        <taxon>Gunneridae</taxon>
        <taxon>Pentapetalae</taxon>
        <taxon>rosids</taxon>
        <taxon>malvids</taxon>
        <taxon>Myrtales</taxon>
        <taxon>Lythraceae</taxon>
        <taxon>Trapa</taxon>
    </lineage>
</organism>
<accession>A0AAN7JBE7</accession>
<sequence>MASSFTGRFKELVKKYGKVALGVHFSVSAASITGLYVAIKNNADVESIFAKLHLPGVSGKGRPEATESGSVRTEGGFNGEEIDGDSGEVEDVAVKQRNRTAELAASTGGALALAILCNKALIPVRVPITVALTPPVARFLARRRIIKDSVR</sequence>
<evidence type="ECO:0000313" key="5">
    <source>
        <dbReference type="Proteomes" id="UP001345219"/>
    </source>
</evidence>
<keyword evidence="2" id="KW-1133">Transmembrane helix</keyword>
<dbReference type="Proteomes" id="UP001345219">
    <property type="component" value="Chromosome 9"/>
</dbReference>
<dbReference type="Pfam" id="PF06916">
    <property type="entry name" value="FAM210A-B_dom"/>
    <property type="match status" value="1"/>
</dbReference>
<feature type="domain" description="DUF1279" evidence="3">
    <location>
        <begin position="8"/>
        <end position="134"/>
    </location>
</feature>
<dbReference type="EMBL" id="JAXIOK010000022">
    <property type="protein sequence ID" value="KAK4745026.1"/>
    <property type="molecule type" value="Genomic_DNA"/>
</dbReference>
<keyword evidence="5" id="KW-1185">Reference proteome</keyword>
<dbReference type="PANTHER" id="PTHR21377:SF0">
    <property type="entry name" value="PROTEIN FAM210B, MITOCHONDRIAL"/>
    <property type="match status" value="1"/>
</dbReference>
<comment type="caution">
    <text evidence="4">The sequence shown here is derived from an EMBL/GenBank/DDBJ whole genome shotgun (WGS) entry which is preliminary data.</text>
</comment>